<reference evidence="3 4" key="1">
    <citation type="submission" date="2018-07" db="EMBL/GenBank/DDBJ databases">
        <title>Genomic Encyclopedia of Type Strains, Phase III (KMG-III): the genomes of soil and plant-associated and newly described type strains.</title>
        <authorList>
            <person name="Whitman W."/>
        </authorList>
    </citation>
    <scope>NUCLEOTIDE SEQUENCE [LARGE SCALE GENOMIC DNA]</scope>
    <source>
        <strain evidence="3 4">CECT 8488</strain>
    </source>
</reference>
<dbReference type="Pfam" id="PF16653">
    <property type="entry name" value="Sacchrp_dh_C"/>
    <property type="match status" value="1"/>
</dbReference>
<dbReference type="Gene3D" id="3.40.50.720">
    <property type="entry name" value="NAD(P)-binding Rossmann-like Domain"/>
    <property type="match status" value="1"/>
</dbReference>
<dbReference type="Proteomes" id="UP000256845">
    <property type="component" value="Unassembled WGS sequence"/>
</dbReference>
<organism evidence="3 4">
    <name type="scientific">Aestuariispira insulae</name>
    <dbReference type="NCBI Taxonomy" id="1461337"/>
    <lineage>
        <taxon>Bacteria</taxon>
        <taxon>Pseudomonadati</taxon>
        <taxon>Pseudomonadota</taxon>
        <taxon>Alphaproteobacteria</taxon>
        <taxon>Rhodospirillales</taxon>
        <taxon>Kiloniellaceae</taxon>
        <taxon>Aestuariispira</taxon>
    </lineage>
</organism>
<dbReference type="Pfam" id="PF03435">
    <property type="entry name" value="Sacchrp_dh_NADP"/>
    <property type="match status" value="1"/>
</dbReference>
<comment type="caution">
    <text evidence="3">The sequence shown here is derived from an EMBL/GenBank/DDBJ whole genome shotgun (WGS) entry which is preliminary data.</text>
</comment>
<feature type="domain" description="Saccharopine dehydrogenase NADP binding" evidence="1">
    <location>
        <begin position="16"/>
        <end position="115"/>
    </location>
</feature>
<keyword evidence="4" id="KW-1185">Reference proteome</keyword>
<dbReference type="InterPro" id="IPR023181">
    <property type="entry name" value="Homospermid_syn-like_C"/>
</dbReference>
<evidence type="ECO:0000259" key="2">
    <source>
        <dbReference type="Pfam" id="PF16653"/>
    </source>
</evidence>
<dbReference type="EMBL" id="QRDW01000014">
    <property type="protein sequence ID" value="RED44691.1"/>
    <property type="molecule type" value="Genomic_DNA"/>
</dbReference>
<proteinExistence type="predicted"/>
<dbReference type="InterPro" id="IPR032095">
    <property type="entry name" value="Sacchrp_dh-like_C"/>
</dbReference>
<protein>
    <submittedName>
        <fullName evidence="3">Homospermidine synthase</fullName>
    </submittedName>
</protein>
<evidence type="ECO:0000313" key="3">
    <source>
        <dbReference type="EMBL" id="RED44691.1"/>
    </source>
</evidence>
<name>A0A3D9H6B3_9PROT</name>
<gene>
    <name evidence="3" type="ORF">DFP90_11453</name>
</gene>
<evidence type="ECO:0000313" key="4">
    <source>
        <dbReference type="Proteomes" id="UP000256845"/>
    </source>
</evidence>
<feature type="domain" description="Saccharopine dehydrogenase-like C-terminal" evidence="2">
    <location>
        <begin position="152"/>
        <end position="433"/>
    </location>
</feature>
<evidence type="ECO:0000259" key="1">
    <source>
        <dbReference type="Pfam" id="PF03435"/>
    </source>
</evidence>
<sequence length="439" mass="47812">MAGGFVGKAVFRGDRILVLGFGSIGVTVLPLLFEHVDVRPDQVMILSDDDRNAPLRDGWGVAHEVFHLERGNLEARLRQLLAAGDCLVNLTEGVGSLDLVRICLENGIDYIDTSSEEWRDAPVPAPVSRLRAAHVEMREGLPKRATALITHGANPGLVSHFAKQALVDVAVAEGLLADDRSVPGDWSALAQTLKLQAVHFSERDSQYSGQGRQPGELVNTWSVEGLIEEACDPPSFAWGSHEKMVAGAEVSFEGGCRTVTMPGRAQDYHVKSWLPSCGDFAAFVLPHEETFSTADFLSGTDQITGEYWQPTVLFAYQPCDLAIASLHCHRYLGDEVPMRVLMTEIDGGVDELGALIIREGSDNVYWFGSTLDVADARKAVPHANATTLQVAAGLIAGLVWVLGNPNQGMVEPEELDHREILETARPYLGDLRGVWGTWR</sequence>
<dbReference type="Gene3D" id="3.30.360.30">
    <property type="entry name" value="homospermidine synthase like"/>
    <property type="match status" value="1"/>
</dbReference>
<dbReference type="AlphaFoldDB" id="A0A3D9H6B3"/>
<dbReference type="InterPro" id="IPR005097">
    <property type="entry name" value="Sacchrp_dh_NADP-bd"/>
</dbReference>
<dbReference type="RefSeq" id="WP_181905483.1">
    <property type="nucleotide sequence ID" value="NZ_QRDW01000014.1"/>
</dbReference>
<accession>A0A3D9H6B3</accession>